<feature type="binding site" evidence="6">
    <location>
        <position position="87"/>
    </location>
    <ligand>
        <name>Mg(2+)</name>
        <dbReference type="ChEBI" id="CHEBI:18420"/>
        <label>1</label>
        <note>catalytic</note>
    </ligand>
</feature>
<feature type="binding site" evidence="6">
    <location>
        <position position="212"/>
    </location>
    <ligand>
        <name>Mg(2+)</name>
        <dbReference type="ChEBI" id="CHEBI:18420"/>
        <label>1</label>
        <note>catalytic</note>
    </ligand>
</feature>
<dbReference type="EMBL" id="FMZX01000003">
    <property type="protein sequence ID" value="SDC95942.1"/>
    <property type="molecule type" value="Genomic_DNA"/>
</dbReference>
<keyword evidence="3 6" id="KW-0479">Metal-binding</keyword>
<dbReference type="GO" id="GO:0046872">
    <property type="term" value="F:metal ion binding"/>
    <property type="evidence" value="ECO:0007669"/>
    <property type="project" value="UniProtKB-KW"/>
</dbReference>
<dbReference type="RefSeq" id="WP_245704715.1">
    <property type="nucleotide sequence ID" value="NZ_FMZX01000003.1"/>
</dbReference>
<proteinExistence type="inferred from homology"/>
<dbReference type="InterPro" id="IPR051090">
    <property type="entry name" value="Inositol_monoP_superfamily"/>
</dbReference>
<evidence type="ECO:0000313" key="8">
    <source>
        <dbReference type="EMBL" id="SDC95942.1"/>
    </source>
</evidence>
<comment type="cofactor">
    <cofactor evidence="1 6">
        <name>Mg(2+)</name>
        <dbReference type="ChEBI" id="CHEBI:18420"/>
    </cofactor>
</comment>
<comment type="similarity">
    <text evidence="2">Belongs to the inositol monophosphatase superfamily.</text>
</comment>
<dbReference type="PROSITE" id="PS00629">
    <property type="entry name" value="IMP_1"/>
    <property type="match status" value="1"/>
</dbReference>
<dbReference type="SUPFAM" id="SSF56655">
    <property type="entry name" value="Carbohydrate phosphatase"/>
    <property type="match status" value="1"/>
</dbReference>
<accession>A0A1G6QUF2</accession>
<dbReference type="GO" id="GO:0016791">
    <property type="term" value="F:phosphatase activity"/>
    <property type="evidence" value="ECO:0007669"/>
    <property type="project" value="UniProtKB-ARBA"/>
</dbReference>
<dbReference type="STRING" id="938405.SAMN02927895_02615"/>
<feature type="region of interest" description="Disordered" evidence="7">
    <location>
        <begin position="265"/>
        <end position="288"/>
    </location>
</feature>
<protein>
    <submittedName>
        <fullName evidence="8">Myo-inositol-1(Or 4)-monophosphatase</fullName>
    </submittedName>
</protein>
<dbReference type="PANTHER" id="PTHR43200">
    <property type="entry name" value="PHOSPHATASE"/>
    <property type="match status" value="1"/>
</dbReference>
<dbReference type="InterPro" id="IPR020583">
    <property type="entry name" value="Inositol_monoP_metal-BS"/>
</dbReference>
<evidence type="ECO:0000256" key="4">
    <source>
        <dbReference type="ARBA" id="ARBA00022801"/>
    </source>
</evidence>
<dbReference type="GO" id="GO:0000105">
    <property type="term" value="P:L-histidine biosynthetic process"/>
    <property type="evidence" value="ECO:0007669"/>
    <property type="project" value="TreeGrafter"/>
</dbReference>
<feature type="compositionally biased region" description="Polar residues" evidence="7">
    <location>
        <begin position="277"/>
        <end position="288"/>
    </location>
</feature>
<evidence type="ECO:0000313" key="9">
    <source>
        <dbReference type="Proteomes" id="UP000198925"/>
    </source>
</evidence>
<gene>
    <name evidence="8" type="ORF">SAMN04487779_1003188</name>
</gene>
<dbReference type="Gene3D" id="3.30.540.10">
    <property type="entry name" value="Fructose-1,6-Bisphosphatase, subunit A, domain 1"/>
    <property type="match status" value="1"/>
</dbReference>
<evidence type="ECO:0000256" key="5">
    <source>
        <dbReference type="ARBA" id="ARBA00022842"/>
    </source>
</evidence>
<keyword evidence="5 6" id="KW-0460">Magnesium</keyword>
<evidence type="ECO:0000256" key="2">
    <source>
        <dbReference type="ARBA" id="ARBA00009759"/>
    </source>
</evidence>
<evidence type="ECO:0000256" key="1">
    <source>
        <dbReference type="ARBA" id="ARBA00001946"/>
    </source>
</evidence>
<feature type="binding site" evidence="6">
    <location>
        <position position="85"/>
    </location>
    <ligand>
        <name>Mg(2+)</name>
        <dbReference type="ChEBI" id="CHEBI:18420"/>
        <label>1</label>
        <note>catalytic</note>
    </ligand>
</feature>
<evidence type="ECO:0000256" key="6">
    <source>
        <dbReference type="PIRSR" id="PIRSR600760-2"/>
    </source>
</evidence>
<dbReference type="InterPro" id="IPR000760">
    <property type="entry name" value="Inositol_monophosphatase-like"/>
</dbReference>
<keyword evidence="9" id="KW-1185">Reference proteome</keyword>
<feature type="binding site" evidence="6">
    <location>
        <position position="69"/>
    </location>
    <ligand>
        <name>Mg(2+)</name>
        <dbReference type="ChEBI" id="CHEBI:18420"/>
        <label>1</label>
        <note>catalytic</note>
    </ligand>
</feature>
<organism evidence="8 9">
    <name type="scientific">Belnapia rosea</name>
    <dbReference type="NCBI Taxonomy" id="938405"/>
    <lineage>
        <taxon>Bacteria</taxon>
        <taxon>Pseudomonadati</taxon>
        <taxon>Pseudomonadota</taxon>
        <taxon>Alphaproteobacteria</taxon>
        <taxon>Acetobacterales</taxon>
        <taxon>Roseomonadaceae</taxon>
        <taxon>Belnapia</taxon>
    </lineage>
</organism>
<dbReference type="CDD" id="cd01641">
    <property type="entry name" value="Bacterial_IMPase_like_1"/>
    <property type="match status" value="1"/>
</dbReference>
<name>A0A1G6QUF2_9PROT</name>
<evidence type="ECO:0000256" key="7">
    <source>
        <dbReference type="SAM" id="MobiDB-lite"/>
    </source>
</evidence>
<keyword evidence="4" id="KW-0378">Hydrolase</keyword>
<evidence type="ECO:0000256" key="3">
    <source>
        <dbReference type="ARBA" id="ARBA00022723"/>
    </source>
</evidence>
<reference evidence="8 9" key="1">
    <citation type="submission" date="2016-10" db="EMBL/GenBank/DDBJ databases">
        <authorList>
            <person name="de Groot N.N."/>
        </authorList>
    </citation>
    <scope>NUCLEOTIDE SEQUENCE [LARGE SCALE GENOMIC DNA]</scope>
    <source>
        <strain evidence="8 9">CPCC 100156</strain>
    </source>
</reference>
<dbReference type="Gene3D" id="3.40.190.80">
    <property type="match status" value="1"/>
</dbReference>
<sequence length="288" mass="30013">MTEAAWIAAAEAAADVAGAAIRPHFRAGQALDAALKDDRSPVTIADRTAELAMRAVLAERFPDHGIMGEEFGLQRPEAPLRWVLDPIDGTRAFITGRPVFGTLIALLEGSRPILGVIDQPITGERWVGVAGQATRFRGPFGGRPGCRPCPDLAQAELSCTSPEMVDDAARPGWQRLAASVRRVSWGGDCYAYGLLALGQIDIVAEGDMKIWDWAALVPVIEGAGGRLTGWDGAPLRPEGTSRALAVGDAALLPQAVALLASASIPPVAGDPGRASGVTPSTAASRTSP</sequence>
<dbReference type="PRINTS" id="PR00377">
    <property type="entry name" value="IMPHPHTASES"/>
</dbReference>
<dbReference type="Proteomes" id="UP000198925">
    <property type="component" value="Unassembled WGS sequence"/>
</dbReference>
<dbReference type="AlphaFoldDB" id="A0A1G6QUF2"/>
<dbReference type="Pfam" id="PF00459">
    <property type="entry name" value="Inositol_P"/>
    <property type="match status" value="1"/>
</dbReference>
<feature type="binding site" evidence="6">
    <location>
        <position position="88"/>
    </location>
    <ligand>
        <name>Mg(2+)</name>
        <dbReference type="ChEBI" id="CHEBI:18420"/>
        <label>1</label>
        <note>catalytic</note>
    </ligand>
</feature>
<dbReference type="PANTHER" id="PTHR43200:SF6">
    <property type="entry name" value="3'(2'),5'-BISPHOSPHATE NUCLEOTIDASE"/>
    <property type="match status" value="1"/>
</dbReference>